<keyword evidence="5 6" id="KW-0949">S-adenosyl-L-methionine</keyword>
<evidence type="ECO:0000256" key="6">
    <source>
        <dbReference type="RuleBase" id="RU362030"/>
    </source>
</evidence>
<evidence type="ECO:0000313" key="7">
    <source>
        <dbReference type="EMBL" id="GGL39944.1"/>
    </source>
</evidence>
<evidence type="ECO:0000256" key="3">
    <source>
        <dbReference type="ARBA" id="ARBA00022603"/>
    </source>
</evidence>
<dbReference type="GO" id="GO:0008168">
    <property type="term" value="F:methyltransferase activity"/>
    <property type="evidence" value="ECO:0007669"/>
    <property type="project" value="UniProtKB-UniRule"/>
</dbReference>
<evidence type="ECO:0000256" key="2">
    <source>
        <dbReference type="ARBA" id="ARBA00008138"/>
    </source>
</evidence>
<dbReference type="NCBIfam" id="TIGR00027">
    <property type="entry name" value="mthyl_TIGR00027"/>
    <property type="match status" value="1"/>
</dbReference>
<dbReference type="GO" id="GO:0032259">
    <property type="term" value="P:methylation"/>
    <property type="evidence" value="ECO:0007669"/>
    <property type="project" value="UniProtKB-KW"/>
</dbReference>
<dbReference type="Proteomes" id="UP000638263">
    <property type="component" value="Unassembled WGS sequence"/>
</dbReference>
<comment type="function">
    <text evidence="1 6">Exhibits S-adenosyl-L-methionine-dependent methyltransferase activity.</text>
</comment>
<reference evidence="7" key="2">
    <citation type="submission" date="2020-09" db="EMBL/GenBank/DDBJ databases">
        <authorList>
            <person name="Sun Q."/>
            <person name="Zhou Y."/>
        </authorList>
    </citation>
    <scope>NUCLEOTIDE SEQUENCE</scope>
    <source>
        <strain evidence="7">CGMCC 4.3508</strain>
    </source>
</reference>
<dbReference type="EC" id="2.1.1.-" evidence="6"/>
<dbReference type="Pfam" id="PF04072">
    <property type="entry name" value="LCM"/>
    <property type="match status" value="1"/>
</dbReference>
<reference evidence="7" key="1">
    <citation type="journal article" date="2014" name="Int. J. Syst. Evol. Microbiol.">
        <title>Complete genome sequence of Corynebacterium casei LMG S-19264T (=DSM 44701T), isolated from a smear-ripened cheese.</title>
        <authorList>
            <consortium name="US DOE Joint Genome Institute (JGI-PGF)"/>
            <person name="Walter F."/>
            <person name="Albersmeier A."/>
            <person name="Kalinowski J."/>
            <person name="Ruckert C."/>
        </authorList>
    </citation>
    <scope>NUCLEOTIDE SEQUENCE</scope>
    <source>
        <strain evidence="7">CGMCC 4.3508</strain>
    </source>
</reference>
<accession>A0A917VYH9</accession>
<protein>
    <recommendedName>
        <fullName evidence="6">S-adenosyl-L-methionine-dependent methyltransferase</fullName>
        <ecNumber evidence="6">2.1.1.-</ecNumber>
    </recommendedName>
</protein>
<dbReference type="RefSeq" id="WP_063000462.1">
    <property type="nucleotide sequence ID" value="NZ_BMMH01000025.1"/>
</dbReference>
<keyword evidence="3 6" id="KW-0489">Methyltransferase</keyword>
<dbReference type="SUPFAM" id="SSF53335">
    <property type="entry name" value="S-adenosyl-L-methionine-dependent methyltransferases"/>
    <property type="match status" value="1"/>
</dbReference>
<sequence>MRTDGDEWDIVTSVGLTALGVATFRALESARPDPFIRDDYAELFVRSAGEPRFLDILADPPTLAGSPLVPGFIGLRTRFFDDFFRSAGADGIAQVVILAAGLDARAYRLDWPAGTTVFEIDQPEVLEFKNQVLAEHAAKPRAARHTVAVDLRSDWPAALTAAGWIPDAATAWSAEGLLPYLPGAAQDALFDHIDELSPPGSRIAVESTPTGPATSGFESVEEKYLDKNPFGDLDPTELFYSDERTDPEQWLNDHGWSVHAATPAELADTYGLTLPDLPDELEQHWQRPRYLSAVREPH</sequence>
<evidence type="ECO:0000256" key="4">
    <source>
        <dbReference type="ARBA" id="ARBA00022679"/>
    </source>
</evidence>
<evidence type="ECO:0000256" key="1">
    <source>
        <dbReference type="ARBA" id="ARBA00003907"/>
    </source>
</evidence>
<evidence type="ECO:0000313" key="8">
    <source>
        <dbReference type="Proteomes" id="UP000638263"/>
    </source>
</evidence>
<proteinExistence type="inferred from homology"/>
<dbReference type="InterPro" id="IPR007213">
    <property type="entry name" value="Ppm1/Ppm2/Tcmp"/>
</dbReference>
<evidence type="ECO:0000256" key="5">
    <source>
        <dbReference type="ARBA" id="ARBA00022691"/>
    </source>
</evidence>
<gene>
    <name evidence="7" type="ORF">GCM10011588_63440</name>
</gene>
<comment type="caution">
    <text evidence="7">The sequence shown here is derived from an EMBL/GenBank/DDBJ whole genome shotgun (WGS) entry which is preliminary data.</text>
</comment>
<dbReference type="InterPro" id="IPR029063">
    <property type="entry name" value="SAM-dependent_MTases_sf"/>
</dbReference>
<keyword evidence="8" id="KW-1185">Reference proteome</keyword>
<dbReference type="EMBL" id="BMMH01000025">
    <property type="protein sequence ID" value="GGL39944.1"/>
    <property type="molecule type" value="Genomic_DNA"/>
</dbReference>
<organism evidence="7 8">
    <name type="scientific">Nocardia jinanensis</name>
    <dbReference type="NCBI Taxonomy" id="382504"/>
    <lineage>
        <taxon>Bacteria</taxon>
        <taxon>Bacillati</taxon>
        <taxon>Actinomycetota</taxon>
        <taxon>Actinomycetes</taxon>
        <taxon>Mycobacteriales</taxon>
        <taxon>Nocardiaceae</taxon>
        <taxon>Nocardia</taxon>
    </lineage>
</organism>
<dbReference type="PANTHER" id="PTHR43619:SF2">
    <property type="entry name" value="S-ADENOSYL-L-METHIONINE-DEPENDENT METHYLTRANSFERASES SUPERFAMILY PROTEIN"/>
    <property type="match status" value="1"/>
</dbReference>
<dbReference type="InterPro" id="IPR011610">
    <property type="entry name" value="SAM_mthyl_Trfase_ML2640-like"/>
</dbReference>
<keyword evidence="4" id="KW-0808">Transferase</keyword>
<dbReference type="PANTHER" id="PTHR43619">
    <property type="entry name" value="S-ADENOSYL-L-METHIONINE-DEPENDENT METHYLTRANSFERASE YKTD-RELATED"/>
    <property type="match status" value="1"/>
</dbReference>
<dbReference type="Gene3D" id="3.40.50.150">
    <property type="entry name" value="Vaccinia Virus protein VP39"/>
    <property type="match status" value="1"/>
</dbReference>
<dbReference type="AlphaFoldDB" id="A0A917VYH9"/>
<name>A0A917VYH9_9NOCA</name>
<comment type="similarity">
    <text evidence="2 6">Belongs to the UPF0677 family.</text>
</comment>